<evidence type="ECO:0000256" key="8">
    <source>
        <dbReference type="ARBA" id="ARBA00023002"/>
    </source>
</evidence>
<dbReference type="InterPro" id="IPR036188">
    <property type="entry name" value="FAD/NAD-bd_sf"/>
</dbReference>
<evidence type="ECO:0000313" key="15">
    <source>
        <dbReference type="Proteomes" id="UP000820818"/>
    </source>
</evidence>
<evidence type="ECO:0000256" key="4">
    <source>
        <dbReference type="ARBA" id="ARBA00022688"/>
    </source>
</evidence>
<comment type="catalytic activity">
    <reaction evidence="12">
        <text>a 4-hydroxy-3-(all-trans-polyprenyl)benzoate + 2 reduced [2Fe-2S]-[ferredoxin] + O2 + 2 H(+) = a 3,4-dihydroxy-5-(all-trans-polyprenyl)benzoate + 2 oxidized [2Fe-2S]-[ferredoxin] + H2O</text>
        <dbReference type="Rhea" id="RHEA:81195"/>
        <dbReference type="Rhea" id="RHEA-COMP:9514"/>
        <dbReference type="Rhea" id="RHEA-COMP:10000"/>
        <dbReference type="Rhea" id="RHEA-COMP:10001"/>
        <dbReference type="Rhea" id="RHEA-COMP:10930"/>
        <dbReference type="ChEBI" id="CHEBI:15377"/>
        <dbReference type="ChEBI" id="CHEBI:15378"/>
        <dbReference type="ChEBI" id="CHEBI:15379"/>
        <dbReference type="ChEBI" id="CHEBI:33737"/>
        <dbReference type="ChEBI" id="CHEBI:33738"/>
        <dbReference type="ChEBI" id="CHEBI:64694"/>
        <dbReference type="ChEBI" id="CHEBI:78396"/>
        <dbReference type="EC" id="1.14.15.45"/>
    </reaction>
</comment>
<evidence type="ECO:0000256" key="10">
    <source>
        <dbReference type="ARBA" id="ARBA00023128"/>
    </source>
</evidence>
<evidence type="ECO:0000256" key="7">
    <source>
        <dbReference type="ARBA" id="ARBA00022946"/>
    </source>
</evidence>
<dbReference type="GO" id="GO:0031314">
    <property type="term" value="C:extrinsic component of mitochondrial inner membrane"/>
    <property type="evidence" value="ECO:0007669"/>
    <property type="project" value="UniProtKB-UniRule"/>
</dbReference>
<comment type="subcellular location">
    <subcellularLocation>
        <location evidence="12">Mitochondrion inner membrane</location>
        <topology evidence="12">Peripheral membrane protein</topology>
        <orientation evidence="12">Matrix side</orientation>
    </subcellularLocation>
</comment>
<evidence type="ECO:0000256" key="9">
    <source>
        <dbReference type="ARBA" id="ARBA00023033"/>
    </source>
</evidence>
<reference evidence="14 15" key="1">
    <citation type="submission" date="2022-05" db="EMBL/GenBank/DDBJ databases">
        <title>A multi-omics perspective on studying reproductive biology in Daphnia sinensis.</title>
        <authorList>
            <person name="Jia J."/>
        </authorList>
    </citation>
    <scope>NUCLEOTIDE SEQUENCE [LARGE SCALE GENOMIC DNA]</scope>
    <source>
        <strain evidence="14 15">WSL</strain>
    </source>
</reference>
<dbReference type="InterPro" id="IPR051205">
    <property type="entry name" value="UbiH/COQ6_monooxygenase"/>
</dbReference>
<keyword evidence="10 12" id="KW-0496">Mitochondrion</keyword>
<keyword evidence="7" id="KW-0809">Transit peptide</keyword>
<keyword evidence="6 12" id="KW-0274">FAD</keyword>
<dbReference type="InterPro" id="IPR002938">
    <property type="entry name" value="FAD-bd"/>
</dbReference>
<evidence type="ECO:0000256" key="2">
    <source>
        <dbReference type="ARBA" id="ARBA00005349"/>
    </source>
</evidence>
<dbReference type="HAMAP" id="MF_03193">
    <property type="entry name" value="COQ6_monooxygenase"/>
    <property type="match status" value="1"/>
</dbReference>
<dbReference type="GO" id="GO:0016712">
    <property type="term" value="F:oxidoreductase activity, acting on paired donors, with incorporation or reduction of molecular oxygen, reduced flavin or flavoprotein as one donor, and incorporation of one atom of oxygen"/>
    <property type="evidence" value="ECO:0007669"/>
    <property type="project" value="UniProtKB-UniRule"/>
</dbReference>
<feature type="domain" description="FAD-binding" evidence="13">
    <location>
        <begin position="33"/>
        <end position="288"/>
    </location>
</feature>
<dbReference type="EC" id="1.14.15.46" evidence="12"/>
<comment type="pathway">
    <text evidence="12">Cofactor biosynthesis; ubiquinone biosynthesis.</text>
</comment>
<comment type="catalytic activity">
    <reaction evidence="12">
        <text>a 2-methoxy-6-(all-trans-polyprenyl)phenol + 2 reduced [2Fe-2S]-[ferredoxin] + O2 + 2 H(+) = a 2-methoxy-6-(all-trans-polyprenyl)benzene-1,4-diol + 2 oxidized [2Fe-2S]-[ferredoxin] + H2O</text>
        <dbReference type="Rhea" id="RHEA:81183"/>
        <dbReference type="Rhea" id="RHEA-COMP:9551"/>
        <dbReference type="Rhea" id="RHEA-COMP:10000"/>
        <dbReference type="Rhea" id="RHEA-COMP:10001"/>
        <dbReference type="Rhea" id="RHEA-COMP:10858"/>
        <dbReference type="ChEBI" id="CHEBI:15377"/>
        <dbReference type="ChEBI" id="CHEBI:15378"/>
        <dbReference type="ChEBI" id="CHEBI:15379"/>
        <dbReference type="ChEBI" id="CHEBI:33737"/>
        <dbReference type="ChEBI" id="CHEBI:33738"/>
        <dbReference type="ChEBI" id="CHEBI:62731"/>
        <dbReference type="ChEBI" id="CHEBI:84166"/>
        <dbReference type="EC" id="1.14.15.46"/>
    </reaction>
</comment>
<evidence type="ECO:0000256" key="12">
    <source>
        <dbReference type="HAMAP-Rule" id="MF_03193"/>
    </source>
</evidence>
<dbReference type="GO" id="GO:0071949">
    <property type="term" value="F:FAD binding"/>
    <property type="evidence" value="ECO:0007669"/>
    <property type="project" value="InterPro"/>
</dbReference>
<dbReference type="EC" id="1.14.15.45" evidence="12"/>
<keyword evidence="5 12" id="KW-0999">Mitochondrion inner membrane</keyword>
<evidence type="ECO:0000256" key="3">
    <source>
        <dbReference type="ARBA" id="ARBA00022630"/>
    </source>
</evidence>
<dbReference type="PROSITE" id="PS01304">
    <property type="entry name" value="UBIH"/>
    <property type="match status" value="1"/>
</dbReference>
<comment type="function">
    <text evidence="12">FAD-dependent monooxygenase required for two non-consecutive steps during ubiquinone biosynthesis. Required for the C5-ring hydroxylation during ubiquinone biosynthesis by catalyzing the hydroxylation of 4-hydroxy-3-(all-trans-polyprenyl)benzoic acid to 3,4-dihydroxy-5-(all-trans-polyprenyl)benzoic acid. Also acts downstream of coq4, for the C1-hydroxylation during ubiquinone biosynthesis by catalyzing the hydroxylation of 2-methoxy-6-(all-trans-polyprenyl)phenol to 2-methoxy-6-(all-trans-polyprenyl)benzene-1,4-diol. The electrons required for the hydroxylation reaction are funneled indirectly to coq6 from NADPH via a ferredoxin/ferredoxin reductase system.</text>
</comment>
<evidence type="ECO:0000256" key="5">
    <source>
        <dbReference type="ARBA" id="ARBA00022792"/>
    </source>
</evidence>
<evidence type="ECO:0000313" key="14">
    <source>
        <dbReference type="EMBL" id="KAI9560575.1"/>
    </source>
</evidence>
<accession>A0AAD5LD95</accession>
<dbReference type="GO" id="GO:0120538">
    <property type="term" value="F:2-methoxy-6-polyprenolphenol 4-hydroxylase activity"/>
    <property type="evidence" value="ECO:0007669"/>
    <property type="project" value="UniProtKB-EC"/>
</dbReference>
<comment type="similarity">
    <text evidence="2 12">Belongs to the UbiH/COQ6 family.</text>
</comment>
<dbReference type="InterPro" id="IPR010971">
    <property type="entry name" value="UbiH/COQ6"/>
</dbReference>
<dbReference type="InterPro" id="IPR000689">
    <property type="entry name" value="UbQ_mOase_COQ6"/>
</dbReference>
<dbReference type="EMBL" id="WJBH02000003">
    <property type="protein sequence ID" value="KAI9560575.1"/>
    <property type="molecule type" value="Genomic_DNA"/>
</dbReference>
<feature type="domain" description="FAD-binding" evidence="13">
    <location>
        <begin position="352"/>
        <end position="410"/>
    </location>
</feature>
<comment type="cofactor">
    <cofactor evidence="1 12">
        <name>FAD</name>
        <dbReference type="ChEBI" id="CHEBI:57692"/>
    </cofactor>
</comment>
<dbReference type="GO" id="GO:0106364">
    <property type="term" value="F:4-hydroxy-3-all-trans-polyprenylbenzoate oxygenase activity"/>
    <property type="evidence" value="ECO:0007669"/>
    <property type="project" value="UniProtKB-EC"/>
</dbReference>
<evidence type="ECO:0000256" key="11">
    <source>
        <dbReference type="ARBA" id="ARBA00023136"/>
    </source>
</evidence>
<dbReference type="PRINTS" id="PR00420">
    <property type="entry name" value="RNGMNOXGNASE"/>
</dbReference>
<evidence type="ECO:0000259" key="13">
    <source>
        <dbReference type="Pfam" id="PF01494"/>
    </source>
</evidence>
<dbReference type="PANTHER" id="PTHR43876">
    <property type="entry name" value="UBIQUINONE BIOSYNTHESIS MONOOXYGENASE COQ6, MITOCHONDRIAL"/>
    <property type="match status" value="1"/>
</dbReference>
<comment type="subunit">
    <text evidence="12">Component of a multi-subunit COQ enzyme complex.</text>
</comment>
<keyword evidence="9 12" id="KW-0503">Monooxygenase</keyword>
<dbReference type="Proteomes" id="UP000820818">
    <property type="component" value="Linkage Group LG3"/>
</dbReference>
<keyword evidence="8 12" id="KW-0560">Oxidoreductase</keyword>
<sequence length="462" mass="51321">MAGFYMNRLFTLSKQACLTRSLRYNHSPASGHYDIIISGGGMVGFAMACSLGRNDRLKNKRILLLESSNYKELNLTAYNLRVCALNLNSKLLLESLGAWQHIVNARCSPVKKMQVWDACSDALITFGRADLSEEIAWIVENNVIQDSLMKELQHKNQVDVQYQSKVIHYRLPNHADDAVQVTLENGSHFTTDLIIGADGYNSGLRQAMKTQYITHNYNQMAVVATLRISESTENVTAWQKFLPSGPIALLPLSTGLSSLVWSTDKKLAQHLLGLPPEIFTDRINQAIWNNEDINHRAQNVTEQLFQLLKVCRINSREENETDTRQLPPSVVGIEGHQAAFPLSFGHSVKYVSPKTVLIGDAAHRIHPLAGQGVNLGFGDVAALNEVINEAIDSGSDHGNYLYLQKYQSNRQLKNLAIMAIVHGLHLLYGTKSLPHVFLRSLGLTVTDSLPSVKRLITLTASA</sequence>
<dbReference type="FunFam" id="3.50.50.60:FF:000021">
    <property type="entry name" value="Ubiquinone biosynthesis monooxygenase COQ6"/>
    <property type="match status" value="1"/>
</dbReference>
<organism evidence="14 15">
    <name type="scientific">Daphnia sinensis</name>
    <dbReference type="NCBI Taxonomy" id="1820382"/>
    <lineage>
        <taxon>Eukaryota</taxon>
        <taxon>Metazoa</taxon>
        <taxon>Ecdysozoa</taxon>
        <taxon>Arthropoda</taxon>
        <taxon>Crustacea</taxon>
        <taxon>Branchiopoda</taxon>
        <taxon>Diplostraca</taxon>
        <taxon>Cladocera</taxon>
        <taxon>Anomopoda</taxon>
        <taxon>Daphniidae</taxon>
        <taxon>Daphnia</taxon>
        <taxon>Daphnia similis group</taxon>
    </lineage>
</organism>
<gene>
    <name evidence="14" type="ORF">GHT06_011523</name>
</gene>
<dbReference type="Pfam" id="PF01494">
    <property type="entry name" value="FAD_binding_3"/>
    <property type="match status" value="2"/>
</dbReference>
<comment type="caution">
    <text evidence="14">The sequence shown here is derived from an EMBL/GenBank/DDBJ whole genome shotgun (WGS) entry which is preliminary data.</text>
</comment>
<dbReference type="PANTHER" id="PTHR43876:SF7">
    <property type="entry name" value="UBIQUINONE BIOSYNTHESIS MONOOXYGENASE COQ6, MITOCHONDRIAL"/>
    <property type="match status" value="1"/>
</dbReference>
<evidence type="ECO:0000256" key="1">
    <source>
        <dbReference type="ARBA" id="ARBA00001974"/>
    </source>
</evidence>
<keyword evidence="3 12" id="KW-0285">Flavoprotein</keyword>
<dbReference type="Gene3D" id="3.50.50.60">
    <property type="entry name" value="FAD/NAD(P)-binding domain"/>
    <property type="match status" value="2"/>
</dbReference>
<dbReference type="InterPro" id="IPR018168">
    <property type="entry name" value="Ubi_Hdrlase_CS"/>
</dbReference>
<keyword evidence="11 12" id="KW-0472">Membrane</keyword>
<keyword evidence="15" id="KW-1185">Reference proteome</keyword>
<evidence type="ECO:0000256" key="6">
    <source>
        <dbReference type="ARBA" id="ARBA00022827"/>
    </source>
</evidence>
<dbReference type="SUPFAM" id="SSF51905">
    <property type="entry name" value="FAD/NAD(P)-binding domain"/>
    <property type="match status" value="1"/>
</dbReference>
<proteinExistence type="inferred from homology"/>
<keyword evidence="4 12" id="KW-0831">Ubiquinone biosynthesis</keyword>
<dbReference type="FunFam" id="3.50.50.60:FF:000086">
    <property type="entry name" value="Ubiquinone biosynthesis monooxygenase COQ6, mitochondrial"/>
    <property type="match status" value="1"/>
</dbReference>
<dbReference type="NCBIfam" id="TIGR01988">
    <property type="entry name" value="Ubi-OHases"/>
    <property type="match status" value="1"/>
</dbReference>
<name>A0AAD5LD95_9CRUS</name>
<dbReference type="AlphaFoldDB" id="A0AAD5LD95"/>
<protein>
    <recommendedName>
        <fullName evidence="12">Ubiquinone biosynthesis monooxygenase COQ6, mitochondrial</fullName>
        <ecNumber evidence="12">1.14.15.45</ecNumber>
    </recommendedName>
    <alternativeName>
        <fullName evidence="12">2-methoxy-6-polyprenolphenol 4-hydroxylase</fullName>
        <ecNumber evidence="12">1.14.15.46</ecNumber>
    </alternativeName>
</protein>